<evidence type="ECO:0000313" key="2">
    <source>
        <dbReference type="Proteomes" id="UP000449209"/>
    </source>
</evidence>
<dbReference type="Proteomes" id="UP000449209">
    <property type="component" value="Unassembled WGS sequence"/>
</dbReference>
<dbReference type="InterPro" id="IPR013321">
    <property type="entry name" value="Arc_rbn_hlx_hlx"/>
</dbReference>
<comment type="caution">
    <text evidence="1">The sequence shown here is derived from an EMBL/GenBank/DDBJ whole genome shotgun (WGS) entry which is preliminary data.</text>
</comment>
<dbReference type="EMBL" id="WEZQ01000017">
    <property type="protein sequence ID" value="MYV17705.1"/>
    <property type="molecule type" value="Genomic_DNA"/>
</dbReference>
<dbReference type="RefSeq" id="WP_161004070.1">
    <property type="nucleotide sequence ID" value="NZ_WEZQ01000017.1"/>
</dbReference>
<evidence type="ECO:0000313" key="1">
    <source>
        <dbReference type="EMBL" id="MYV17705.1"/>
    </source>
</evidence>
<gene>
    <name evidence="1" type="ORF">GB993_09345</name>
</gene>
<organism evidence="1 2">
    <name type="scientific">Furfurilactobacillus milii</name>
    <dbReference type="NCBI Taxonomy" id="2888272"/>
    <lineage>
        <taxon>Bacteria</taxon>
        <taxon>Bacillati</taxon>
        <taxon>Bacillota</taxon>
        <taxon>Bacilli</taxon>
        <taxon>Lactobacillales</taxon>
        <taxon>Lactobacillaceae</taxon>
        <taxon>Furfurilactobacillus</taxon>
    </lineage>
</organism>
<dbReference type="Gene3D" id="1.10.1220.10">
    <property type="entry name" value="Met repressor-like"/>
    <property type="match status" value="1"/>
</dbReference>
<dbReference type="OrthoDB" id="9808267at2"/>
<accession>A0A6N9I411</accession>
<sequence>MSEKATTRVTFTISTEKKTRAESVANRMGLSLSSAIQVFVEQMIKDDGMPFRPTNKNMPFETAEAFKAIQNNLGLKKYSVDEFEQYLSQLDEDQDD</sequence>
<dbReference type="NCBIfam" id="TIGR02384">
    <property type="entry name" value="RelB_DinJ"/>
    <property type="match status" value="1"/>
</dbReference>
<dbReference type="GO" id="GO:0006355">
    <property type="term" value="P:regulation of DNA-templated transcription"/>
    <property type="evidence" value="ECO:0007669"/>
    <property type="project" value="InterPro"/>
</dbReference>
<dbReference type="Pfam" id="PF04221">
    <property type="entry name" value="RelB"/>
    <property type="match status" value="1"/>
</dbReference>
<reference evidence="1 2" key="1">
    <citation type="journal article" date="2019" name="Appl. Environ. Microbiol.">
        <title>Genetic determinants of hydroxycinnamic acid metabolism in heterofermentative lactobacilli.</title>
        <authorList>
            <person name="Gaur G."/>
            <person name="Oh J.H."/>
            <person name="Filannino P."/>
            <person name="Gobbetti M."/>
            <person name="van Pijkeren J.P."/>
            <person name="Ganzle M.G."/>
        </authorList>
    </citation>
    <scope>NUCLEOTIDE SEQUENCE [LARGE SCALE GENOMIC DNA]</scope>
    <source>
        <strain evidence="1 2">C5</strain>
    </source>
</reference>
<dbReference type="AlphaFoldDB" id="A0A6N9I411"/>
<name>A0A6N9I411_9LACO</name>
<proteinExistence type="predicted"/>
<dbReference type="InterPro" id="IPR007337">
    <property type="entry name" value="RelB/DinJ"/>
</dbReference>
<protein>
    <submittedName>
        <fullName evidence="1">Type II toxin-antitoxin system RelB/DinJ family antitoxin</fullName>
    </submittedName>
</protein>